<sequence length="95" mass="11265">MFLYFLNSRPLPNKKADWMLSIKNRPMESFEIQLLEDHFKIEPLENGLYRILEGENKLGVIYAEADGDQVVWETQDELDYDFVQQIGELITEHNM</sequence>
<evidence type="ECO:0000313" key="2">
    <source>
        <dbReference type="Proteomes" id="UP000094313"/>
    </source>
</evidence>
<dbReference type="EMBL" id="CP017141">
    <property type="protein sequence ID" value="AOM79481.1"/>
    <property type="molecule type" value="Genomic_DNA"/>
</dbReference>
<name>A0A1D7QLC8_9SPHI</name>
<dbReference type="KEGG" id="psty:BFS30_21355"/>
<organism evidence="1 2">
    <name type="scientific">Pedobacter steynii</name>
    <dbReference type="NCBI Taxonomy" id="430522"/>
    <lineage>
        <taxon>Bacteria</taxon>
        <taxon>Pseudomonadati</taxon>
        <taxon>Bacteroidota</taxon>
        <taxon>Sphingobacteriia</taxon>
        <taxon>Sphingobacteriales</taxon>
        <taxon>Sphingobacteriaceae</taxon>
        <taxon>Pedobacter</taxon>
    </lineage>
</organism>
<accession>A0A1D7QLC8</accession>
<evidence type="ECO:0000313" key="1">
    <source>
        <dbReference type="EMBL" id="AOM79481.1"/>
    </source>
</evidence>
<gene>
    <name evidence="1" type="ORF">BFS30_21355</name>
</gene>
<dbReference type="Proteomes" id="UP000094313">
    <property type="component" value="Chromosome"/>
</dbReference>
<protein>
    <submittedName>
        <fullName evidence="1">Uncharacterized protein</fullName>
    </submittedName>
</protein>
<reference evidence="1 2" key="1">
    <citation type="submission" date="2016-08" db="EMBL/GenBank/DDBJ databases">
        <authorList>
            <person name="Seilhamer J.J."/>
        </authorList>
    </citation>
    <scope>NUCLEOTIDE SEQUENCE [LARGE SCALE GENOMIC DNA]</scope>
    <source>
        <strain evidence="1 2">DX4</strain>
    </source>
</reference>
<dbReference type="AlphaFoldDB" id="A0A1D7QLC8"/>
<proteinExistence type="predicted"/>
<keyword evidence="2" id="KW-1185">Reference proteome</keyword>